<evidence type="ECO:0000313" key="8">
    <source>
        <dbReference type="EMBL" id="RNJ45271.1"/>
    </source>
</evidence>
<evidence type="ECO:0000256" key="6">
    <source>
        <dbReference type="PROSITE-ProRule" id="PRU01024"/>
    </source>
</evidence>
<dbReference type="InterPro" id="IPR012340">
    <property type="entry name" value="NA-bd_OB-fold"/>
</dbReference>
<dbReference type="Gene3D" id="2.40.50.140">
    <property type="entry name" value="Nucleic acid-binding proteins"/>
    <property type="match status" value="1"/>
</dbReference>
<organism evidence="8 9">
    <name type="scientific">Mesorhizobium japonicum</name>
    <dbReference type="NCBI Taxonomy" id="2066070"/>
    <lineage>
        <taxon>Bacteria</taxon>
        <taxon>Pseudomonadati</taxon>
        <taxon>Pseudomonadota</taxon>
        <taxon>Alphaproteobacteria</taxon>
        <taxon>Hyphomicrobiales</taxon>
        <taxon>Phyllobacteriaceae</taxon>
        <taxon>Mesorhizobium</taxon>
    </lineage>
</organism>
<dbReference type="InterPro" id="IPR030390">
    <property type="entry name" value="MeTrfase_TrmA_AS"/>
</dbReference>
<keyword evidence="3 6" id="KW-0808">Transferase</keyword>
<name>A0A3M9XBN4_9HYPH</name>
<dbReference type="AlphaFoldDB" id="A0A3M9XBN4"/>
<feature type="binding site" evidence="6">
    <location>
        <position position="270"/>
    </location>
    <ligand>
        <name>S-adenosyl-L-methionine</name>
        <dbReference type="ChEBI" id="CHEBI:59789"/>
    </ligand>
</feature>
<dbReference type="SUPFAM" id="SSF50249">
    <property type="entry name" value="Nucleic acid-binding proteins"/>
    <property type="match status" value="1"/>
</dbReference>
<evidence type="ECO:0000256" key="4">
    <source>
        <dbReference type="ARBA" id="ARBA00022691"/>
    </source>
</evidence>
<dbReference type="InterPro" id="IPR010280">
    <property type="entry name" value="U5_MeTrfase_fam"/>
</dbReference>
<evidence type="ECO:0000256" key="3">
    <source>
        <dbReference type="ARBA" id="ARBA00022679"/>
    </source>
</evidence>
<dbReference type="RefSeq" id="WP_123168285.1">
    <property type="nucleotide sequence ID" value="NZ_QKOD01000003.1"/>
</dbReference>
<dbReference type="PROSITE" id="PS01230">
    <property type="entry name" value="TRMA_1"/>
    <property type="match status" value="1"/>
</dbReference>
<sequence>MSARFTIKKLGAQGDGIAETESGDLFIPFTLPGETVTAARERDRAALMAVLEASPLRIEPACGHFTECGGCALQHFEAEAYRQWKRDKVVHALKGIDCSIDELVACAPHTRRRVVLAARRSETGMLLGFNRHLSPEIISISECPISLPEIVAALDRLRTLADLICATTKSFRMAVTVTGSGLDVAVHESGKLGEHQRRIASNFVLAQGFARLSIDDEIIIEPRKPVVMFGSVAVAVPPGAFLQATEAAEQAMAEIVGTHLKRAKKVADLFAGCGSFALRLAAKSEVQAVEGDAAALSALDRGARFATGLKRVTGERRDLFRRPLTFKELNTFDGLVFDPPRAGAEDQSKQIARSDVPFVAAVSCNPVTLARDLRILIDGGYQVKSVTPIDQFLWSSHVEAVALLDKPRRRRG</sequence>
<keyword evidence="1" id="KW-0479">Metal-binding</keyword>
<dbReference type="EMBL" id="QKOD01000003">
    <property type="protein sequence ID" value="RNJ45271.1"/>
    <property type="molecule type" value="Genomic_DNA"/>
</dbReference>
<dbReference type="PROSITE" id="PS51687">
    <property type="entry name" value="SAM_MT_RNA_M5U"/>
    <property type="match status" value="1"/>
</dbReference>
<accession>A0A3M9XBN4</accession>
<evidence type="ECO:0000256" key="1">
    <source>
        <dbReference type="ARBA" id="ARBA00022485"/>
    </source>
</evidence>
<feature type="binding site" evidence="6">
    <location>
        <position position="290"/>
    </location>
    <ligand>
        <name>S-adenosyl-L-methionine</name>
        <dbReference type="ChEBI" id="CHEBI:59789"/>
    </ligand>
</feature>
<proteinExistence type="inferred from homology"/>
<protein>
    <submittedName>
        <fullName evidence="8">RNA methyltransferase</fullName>
    </submittedName>
</protein>
<dbReference type="Pfam" id="PF05958">
    <property type="entry name" value="tRNA_U5-meth_tr"/>
    <property type="match status" value="1"/>
</dbReference>
<dbReference type="GO" id="GO:0051539">
    <property type="term" value="F:4 iron, 4 sulfur cluster binding"/>
    <property type="evidence" value="ECO:0007669"/>
    <property type="project" value="UniProtKB-KW"/>
</dbReference>
<evidence type="ECO:0000313" key="9">
    <source>
        <dbReference type="Proteomes" id="UP000275436"/>
    </source>
</evidence>
<dbReference type="PANTHER" id="PTHR11061">
    <property type="entry name" value="RNA M5U METHYLTRANSFERASE"/>
    <property type="match status" value="1"/>
</dbReference>
<feature type="binding site" evidence="6">
    <location>
        <position position="243"/>
    </location>
    <ligand>
        <name>S-adenosyl-L-methionine</name>
        <dbReference type="ChEBI" id="CHEBI:59789"/>
    </ligand>
</feature>
<keyword evidence="4 6" id="KW-0949">S-adenosyl-L-methionine</keyword>
<dbReference type="PANTHER" id="PTHR11061:SF49">
    <property type="entry name" value="23S RRNA (URACIL(1939)-C(5))-METHYLTRANSFERASE RLMD"/>
    <property type="match status" value="1"/>
</dbReference>
<comment type="caution">
    <text evidence="8">The sequence shown here is derived from an EMBL/GenBank/DDBJ whole genome shotgun (WGS) entry which is preliminary data.</text>
</comment>
<gene>
    <name evidence="8" type="ORF">DNR46_15560</name>
</gene>
<dbReference type="SUPFAM" id="SSF53335">
    <property type="entry name" value="S-adenosyl-L-methionine-dependent methyltransferases"/>
    <property type="match status" value="1"/>
</dbReference>
<evidence type="ECO:0000256" key="7">
    <source>
        <dbReference type="PROSITE-ProRule" id="PRU10015"/>
    </source>
</evidence>
<dbReference type="GO" id="GO:0070041">
    <property type="term" value="F:rRNA (uridine-C5-)-methyltransferase activity"/>
    <property type="evidence" value="ECO:0007669"/>
    <property type="project" value="TreeGrafter"/>
</dbReference>
<dbReference type="Gene3D" id="2.40.50.1070">
    <property type="match status" value="1"/>
</dbReference>
<keyword evidence="5" id="KW-0411">Iron-sulfur</keyword>
<evidence type="ECO:0000256" key="2">
    <source>
        <dbReference type="ARBA" id="ARBA00022603"/>
    </source>
</evidence>
<keyword evidence="1" id="KW-0408">Iron</keyword>
<keyword evidence="1" id="KW-0004">4Fe-4S</keyword>
<dbReference type="Gene3D" id="3.40.50.150">
    <property type="entry name" value="Vaccinia Virus protein VP39"/>
    <property type="match status" value="1"/>
</dbReference>
<evidence type="ECO:0000256" key="5">
    <source>
        <dbReference type="ARBA" id="ARBA00023014"/>
    </source>
</evidence>
<dbReference type="GO" id="GO:0070475">
    <property type="term" value="P:rRNA base methylation"/>
    <property type="evidence" value="ECO:0007669"/>
    <property type="project" value="TreeGrafter"/>
</dbReference>
<feature type="binding site" evidence="6">
    <location>
        <position position="338"/>
    </location>
    <ligand>
        <name>S-adenosyl-L-methionine</name>
        <dbReference type="ChEBI" id="CHEBI:59789"/>
    </ligand>
</feature>
<reference evidence="8 9" key="1">
    <citation type="journal article" date="2018" name="Mol. Plant Microbe Interact.">
        <title>Taxonomically Different Co-Microsymbionts of a Relict Legume, Oxytropis popoviana, Have Complementary Sets of Symbiotic Genes and Together Increase the Efficiency of Plant Nodulation.</title>
        <authorList>
            <person name="Safronova V."/>
            <person name="Belimov A."/>
            <person name="Sazanova A."/>
            <person name="Chirak E."/>
            <person name="Verkhozina A."/>
            <person name="Kuznetsova I."/>
            <person name="Andronov E."/>
            <person name="Puhalsky J."/>
            <person name="Tikhonovich I."/>
        </authorList>
    </citation>
    <scope>NUCLEOTIDE SEQUENCE [LARGE SCALE GENOMIC DNA]</scope>
    <source>
        <strain evidence="8 9">Opo-235</strain>
    </source>
</reference>
<feature type="active site" description="Nucleophile" evidence="6">
    <location>
        <position position="364"/>
    </location>
</feature>
<dbReference type="InterPro" id="IPR029063">
    <property type="entry name" value="SAM-dependent_MTases_sf"/>
</dbReference>
<comment type="similarity">
    <text evidence="6">Belongs to the class I-like SAM-binding methyltransferase superfamily. RNA M5U methyltransferase family.</text>
</comment>
<keyword evidence="2 6" id="KW-0489">Methyltransferase</keyword>
<dbReference type="Proteomes" id="UP000275436">
    <property type="component" value="Unassembled WGS sequence"/>
</dbReference>
<feature type="active site" evidence="7">
    <location>
        <position position="364"/>
    </location>
</feature>